<organism evidence="3">
    <name type="scientific">hydrothermal vent metagenome</name>
    <dbReference type="NCBI Taxonomy" id="652676"/>
    <lineage>
        <taxon>unclassified sequences</taxon>
        <taxon>metagenomes</taxon>
        <taxon>ecological metagenomes</taxon>
    </lineage>
</organism>
<dbReference type="SUPFAM" id="SSF82649">
    <property type="entry name" value="SufE/NifU"/>
    <property type="match status" value="1"/>
</dbReference>
<sequence>MTTIQDTMTLIKDEFSIFNEPQEKYVLLVDLAKKSSGLPPEKQTDKNKVNGCISQAWIIADKQTDDTYNFQTDSDAMIVKGLLFILQRLFNGQRKEEIVSIDGQNILDHIGLEGTISNQRTNGFGAAINKIQHELVA</sequence>
<proteinExistence type="inferred from homology"/>
<feature type="domain" description="Fe-S metabolism associated" evidence="2">
    <location>
        <begin position="13"/>
        <end position="133"/>
    </location>
</feature>
<dbReference type="AlphaFoldDB" id="A0A160VHK7"/>
<accession>A0A160VHK7</accession>
<protein>
    <submittedName>
        <fullName evidence="5">Sulfur acceptor protein SufE for iron-sulfur cluster assembly</fullName>
    </submittedName>
</protein>
<dbReference type="InterPro" id="IPR003808">
    <property type="entry name" value="Fe-S_metab-assoc_dom"/>
</dbReference>
<dbReference type="Gene3D" id="3.90.1010.10">
    <property type="match status" value="1"/>
</dbReference>
<evidence type="ECO:0000313" key="4">
    <source>
        <dbReference type="EMBL" id="CUV08558.1"/>
    </source>
</evidence>
<evidence type="ECO:0000313" key="3">
    <source>
        <dbReference type="EMBL" id="CUV08534.1"/>
    </source>
</evidence>
<dbReference type="EMBL" id="FAXC01000082">
    <property type="protein sequence ID" value="CUV08534.1"/>
    <property type="molecule type" value="Genomic_DNA"/>
</dbReference>
<dbReference type="Pfam" id="PF02657">
    <property type="entry name" value="SufE"/>
    <property type="match status" value="1"/>
</dbReference>
<evidence type="ECO:0000313" key="5">
    <source>
        <dbReference type="EMBL" id="CUV09597.1"/>
    </source>
</evidence>
<evidence type="ECO:0000256" key="1">
    <source>
        <dbReference type="ARBA" id="ARBA00010282"/>
    </source>
</evidence>
<comment type="similarity">
    <text evidence="1">Belongs to the SufE family.</text>
</comment>
<evidence type="ECO:0000259" key="2">
    <source>
        <dbReference type="Pfam" id="PF02657"/>
    </source>
</evidence>
<dbReference type="PANTHER" id="PTHR43597">
    <property type="entry name" value="SULFUR ACCEPTOR PROTEIN CSDE"/>
    <property type="match status" value="1"/>
</dbReference>
<dbReference type="EMBL" id="FAXC01000082">
    <property type="protein sequence ID" value="CUV08558.1"/>
    <property type="molecule type" value="Genomic_DNA"/>
</dbReference>
<dbReference type="PANTHER" id="PTHR43597:SF5">
    <property type="entry name" value="SUFE-LIKE PROTEIN 2, CHLOROPLASTIC"/>
    <property type="match status" value="1"/>
</dbReference>
<name>A0A160VHK7_9ZZZZ</name>
<dbReference type="EMBL" id="FAXC01000274">
    <property type="protein sequence ID" value="CUV09597.1"/>
    <property type="molecule type" value="Genomic_DNA"/>
</dbReference>
<reference evidence="3" key="1">
    <citation type="submission" date="2015-10" db="EMBL/GenBank/DDBJ databases">
        <authorList>
            <person name="Gilbert D.G."/>
        </authorList>
    </citation>
    <scope>NUCLEOTIDE SEQUENCE</scope>
</reference>
<gene>
    <name evidence="3" type="ORF">MGWOODY_Mmi1633</name>
    <name evidence="4" type="ORF">MGWOODY_Mmi1657</name>
    <name evidence="5" type="ORF">MGWOODY_Mmi4</name>
</gene>